<dbReference type="EC" id="2.7.11.1" evidence="1"/>
<evidence type="ECO:0000259" key="11">
    <source>
        <dbReference type="PROSITE" id="PS50011"/>
    </source>
</evidence>
<evidence type="ECO:0000256" key="8">
    <source>
        <dbReference type="ARBA" id="ARBA00048679"/>
    </source>
</evidence>
<evidence type="ECO:0000256" key="10">
    <source>
        <dbReference type="SAM" id="Phobius"/>
    </source>
</evidence>
<feature type="binding site" evidence="9">
    <location>
        <position position="55"/>
    </location>
    <ligand>
        <name>ATP</name>
        <dbReference type="ChEBI" id="CHEBI:30616"/>
    </ligand>
</feature>
<keyword evidence="4 9" id="KW-0547">Nucleotide-binding</keyword>
<feature type="domain" description="Protein kinase" evidence="11">
    <location>
        <begin position="28"/>
        <end position="287"/>
    </location>
</feature>
<name>A0ABM8VS87_9BACL</name>
<keyword evidence="10" id="KW-0812">Transmembrane</keyword>
<dbReference type="PROSITE" id="PS00107">
    <property type="entry name" value="PROTEIN_KINASE_ATP"/>
    <property type="match status" value="1"/>
</dbReference>
<keyword evidence="10" id="KW-0472">Membrane</keyword>
<evidence type="ECO:0000256" key="6">
    <source>
        <dbReference type="ARBA" id="ARBA00022840"/>
    </source>
</evidence>
<dbReference type="PANTHER" id="PTHR24363">
    <property type="entry name" value="SERINE/THREONINE PROTEIN KINASE"/>
    <property type="match status" value="1"/>
</dbReference>
<accession>A0ABM8VS87</accession>
<keyword evidence="3 12" id="KW-0808">Transferase</keyword>
<keyword evidence="2" id="KW-0723">Serine/threonine-protein kinase</keyword>
<keyword evidence="13" id="KW-1185">Reference proteome</keyword>
<dbReference type="EMBL" id="CAJVCE010000029">
    <property type="protein sequence ID" value="CAG7656370.1"/>
    <property type="molecule type" value="Genomic_DNA"/>
</dbReference>
<sequence>MGYGVTTSFEPAFPAGTLIQGKWNNGQYRIERLLGEGANGRVYLVRKGKLHFALKSGFDPHDHQSEVNALKALSRSSSAFQQFMVDSDDFVYKGKDYPFYVMRYIRGKSLTDFLADNGRDWVHLVGLQLLRKLTELHAGGFVFGDLKAENMIISGYGDTELIDFGGLTAKGRSIKQFTEVYDRGFWNAGTRTADEAYDLFSFAVLLLSVTDRQRRLQGFKTILPQNRNVDTLIEMLRDNELLAPAAPVLRKALLGQYAGSKQALADWRARSLAKRPVRKKPVSGNWIKLCFAASLLLFGATVYMFWP</sequence>
<dbReference type="Proteomes" id="UP000730618">
    <property type="component" value="Unassembled WGS sequence"/>
</dbReference>
<evidence type="ECO:0000256" key="5">
    <source>
        <dbReference type="ARBA" id="ARBA00022777"/>
    </source>
</evidence>
<dbReference type="InterPro" id="IPR017441">
    <property type="entry name" value="Protein_kinase_ATP_BS"/>
</dbReference>
<evidence type="ECO:0000313" key="12">
    <source>
        <dbReference type="EMBL" id="CAG7656370.1"/>
    </source>
</evidence>
<comment type="catalytic activity">
    <reaction evidence="7">
        <text>L-threonyl-[protein] + ATP = O-phospho-L-threonyl-[protein] + ADP + H(+)</text>
        <dbReference type="Rhea" id="RHEA:46608"/>
        <dbReference type="Rhea" id="RHEA-COMP:11060"/>
        <dbReference type="Rhea" id="RHEA-COMP:11605"/>
        <dbReference type="ChEBI" id="CHEBI:15378"/>
        <dbReference type="ChEBI" id="CHEBI:30013"/>
        <dbReference type="ChEBI" id="CHEBI:30616"/>
        <dbReference type="ChEBI" id="CHEBI:61977"/>
        <dbReference type="ChEBI" id="CHEBI:456216"/>
        <dbReference type="EC" id="2.7.11.1"/>
    </reaction>
</comment>
<gene>
    <name evidence="12" type="primary">yabT</name>
    <name evidence="12" type="ORF">PAECIP111802_06374</name>
</gene>
<comment type="caution">
    <text evidence="12">The sequence shown here is derived from an EMBL/GenBank/DDBJ whole genome shotgun (WGS) entry which is preliminary data.</text>
</comment>
<keyword evidence="10" id="KW-1133">Transmembrane helix</keyword>
<dbReference type="SMART" id="SM00220">
    <property type="entry name" value="S_TKc"/>
    <property type="match status" value="1"/>
</dbReference>
<dbReference type="PANTHER" id="PTHR24363:SF0">
    <property type="entry name" value="SERINE_THREONINE KINASE LIKE DOMAIN CONTAINING 1"/>
    <property type="match status" value="1"/>
</dbReference>
<evidence type="ECO:0000256" key="9">
    <source>
        <dbReference type="PROSITE-ProRule" id="PRU10141"/>
    </source>
</evidence>
<evidence type="ECO:0000256" key="7">
    <source>
        <dbReference type="ARBA" id="ARBA00047899"/>
    </source>
</evidence>
<evidence type="ECO:0000256" key="3">
    <source>
        <dbReference type="ARBA" id="ARBA00022679"/>
    </source>
</evidence>
<keyword evidence="6 9" id="KW-0067">ATP-binding</keyword>
<dbReference type="GO" id="GO:0004674">
    <property type="term" value="F:protein serine/threonine kinase activity"/>
    <property type="evidence" value="ECO:0007669"/>
    <property type="project" value="UniProtKB-EC"/>
</dbReference>
<reference evidence="12 13" key="1">
    <citation type="submission" date="2021-06" db="EMBL/GenBank/DDBJ databases">
        <authorList>
            <person name="Criscuolo A."/>
        </authorList>
    </citation>
    <scope>NUCLEOTIDE SEQUENCE [LARGE SCALE GENOMIC DNA]</scope>
    <source>
        <strain evidence="13">CIP 111802</strain>
    </source>
</reference>
<dbReference type="InterPro" id="IPR000719">
    <property type="entry name" value="Prot_kinase_dom"/>
</dbReference>
<dbReference type="Pfam" id="PF00069">
    <property type="entry name" value="Pkinase"/>
    <property type="match status" value="1"/>
</dbReference>
<feature type="transmembrane region" description="Helical" evidence="10">
    <location>
        <begin position="286"/>
        <end position="306"/>
    </location>
</feature>
<proteinExistence type="predicted"/>
<evidence type="ECO:0000256" key="2">
    <source>
        <dbReference type="ARBA" id="ARBA00022527"/>
    </source>
</evidence>
<organism evidence="12 13">
    <name type="scientific">Paenibacillus allorhizosphaerae</name>
    <dbReference type="NCBI Taxonomy" id="2849866"/>
    <lineage>
        <taxon>Bacteria</taxon>
        <taxon>Bacillati</taxon>
        <taxon>Bacillota</taxon>
        <taxon>Bacilli</taxon>
        <taxon>Bacillales</taxon>
        <taxon>Paenibacillaceae</taxon>
        <taxon>Paenibacillus</taxon>
    </lineage>
</organism>
<evidence type="ECO:0000256" key="4">
    <source>
        <dbReference type="ARBA" id="ARBA00022741"/>
    </source>
</evidence>
<evidence type="ECO:0000313" key="13">
    <source>
        <dbReference type="Proteomes" id="UP000730618"/>
    </source>
</evidence>
<dbReference type="PROSITE" id="PS50011">
    <property type="entry name" value="PROTEIN_KINASE_DOM"/>
    <property type="match status" value="1"/>
</dbReference>
<comment type="catalytic activity">
    <reaction evidence="8">
        <text>L-seryl-[protein] + ATP = O-phospho-L-seryl-[protein] + ADP + H(+)</text>
        <dbReference type="Rhea" id="RHEA:17989"/>
        <dbReference type="Rhea" id="RHEA-COMP:9863"/>
        <dbReference type="Rhea" id="RHEA-COMP:11604"/>
        <dbReference type="ChEBI" id="CHEBI:15378"/>
        <dbReference type="ChEBI" id="CHEBI:29999"/>
        <dbReference type="ChEBI" id="CHEBI:30616"/>
        <dbReference type="ChEBI" id="CHEBI:83421"/>
        <dbReference type="ChEBI" id="CHEBI:456216"/>
        <dbReference type="EC" id="2.7.11.1"/>
    </reaction>
</comment>
<keyword evidence="5 12" id="KW-0418">Kinase</keyword>
<protein>
    <recommendedName>
        <fullName evidence="1">non-specific serine/threonine protein kinase</fullName>
        <ecNumber evidence="1">2.7.11.1</ecNumber>
    </recommendedName>
</protein>
<evidence type="ECO:0000256" key="1">
    <source>
        <dbReference type="ARBA" id="ARBA00012513"/>
    </source>
</evidence>